<organism evidence="4 5">
    <name type="scientific">Niallia oryzisoli</name>
    <dbReference type="NCBI Taxonomy" id="1737571"/>
    <lineage>
        <taxon>Bacteria</taxon>
        <taxon>Bacillati</taxon>
        <taxon>Bacillota</taxon>
        <taxon>Bacilli</taxon>
        <taxon>Bacillales</taxon>
        <taxon>Bacillaceae</taxon>
        <taxon>Niallia</taxon>
    </lineage>
</organism>
<feature type="domain" description="SLH" evidence="3">
    <location>
        <begin position="83"/>
        <end position="146"/>
    </location>
</feature>
<protein>
    <submittedName>
        <fullName evidence="4">S-layer homology domain-containing protein</fullName>
    </submittedName>
</protein>
<dbReference type="PROSITE" id="PS51272">
    <property type="entry name" value="SLH"/>
    <property type="match status" value="3"/>
</dbReference>
<dbReference type="InterPro" id="IPR051465">
    <property type="entry name" value="Cell_Envelope_Struct_Comp"/>
</dbReference>
<dbReference type="Proteomes" id="UP001357223">
    <property type="component" value="Chromosome"/>
</dbReference>
<dbReference type="RefSeq" id="WP_338453362.1">
    <property type="nucleotide sequence ID" value="NZ_CP137640.1"/>
</dbReference>
<dbReference type="PANTHER" id="PTHR43308:SF5">
    <property type="entry name" value="S-LAYER PROTEIN _ PEPTIDOGLYCAN ENDO-BETA-N-ACETYLGLUCOSAMINIDASE"/>
    <property type="match status" value="1"/>
</dbReference>
<evidence type="ECO:0000256" key="1">
    <source>
        <dbReference type="ARBA" id="ARBA00022729"/>
    </source>
</evidence>
<evidence type="ECO:0000313" key="4">
    <source>
        <dbReference type="EMBL" id="WVX84488.1"/>
    </source>
</evidence>
<keyword evidence="5" id="KW-1185">Reference proteome</keyword>
<gene>
    <name evidence="4" type="ORF">R4Z09_26050</name>
</gene>
<accession>A0ABZ2CN85</accession>
<reference evidence="4 5" key="1">
    <citation type="submission" date="2023-10" db="EMBL/GenBank/DDBJ databases">
        <title>Niallia locisalis sp.nov. isolated from a salt pond sample.</title>
        <authorList>
            <person name="Li X.-J."/>
            <person name="Dong L."/>
        </authorList>
    </citation>
    <scope>NUCLEOTIDE SEQUENCE [LARGE SCALE GENOMIC DNA]</scope>
    <source>
        <strain evidence="4 5">DSM 29761</strain>
    </source>
</reference>
<evidence type="ECO:0000256" key="2">
    <source>
        <dbReference type="SAM" id="SignalP"/>
    </source>
</evidence>
<feature type="signal peptide" evidence="2">
    <location>
        <begin position="1"/>
        <end position="24"/>
    </location>
</feature>
<keyword evidence="1 2" id="KW-0732">Signal</keyword>
<dbReference type="Pfam" id="PF00395">
    <property type="entry name" value="SLH"/>
    <property type="match status" value="3"/>
</dbReference>
<proteinExistence type="predicted"/>
<sequence>MKKYVSLFFGVLLTLVLFVPSASAASFKDVPANHLFFDEIDYLSNSNVITGYKDGRFGPEDKVTRAAAATMIGRALGLDGKQRATIFTDVNSANFASGYITSAVEWGIINGFPDGTFRPNATLTRGQMAILIDRAFKLSETSDIRFYDVSSTSSAYQSIYKIVEAGITNGYTDGTFKPNLDMTRAQFSAFLARALDDRFKVSPPVIPDPVNWDGEWKREDFANPGLLTITNSNSSSLHFSLNVTSGANVGWIEGNAQIQGTTAQYNDTDSSCKLIFTHNGESIQVEQTMDCYQYGGMGTYFDGDFTGNPADTQPSLYPRVLESQSLDEEFRQMTGADYQDFVNSMQLINGEELYDSEVNGKVITGAVRGLYTIMEGIVIIGDDGNLYGAVIKDGDTVHYYTTNPAYKNKLPESIADWKADFDSYPVKYFYSGVEQTPQGVTPEQAEQIIRQALQVPHSASVVYDYDDGDYYVIHVYDVVKDDVSSHNVTRGWYAVNKNTGEWFDYMNSF</sequence>
<feature type="chain" id="PRO_5046685057" evidence="2">
    <location>
        <begin position="25"/>
        <end position="509"/>
    </location>
</feature>
<feature type="domain" description="SLH" evidence="3">
    <location>
        <begin position="147"/>
        <end position="205"/>
    </location>
</feature>
<dbReference type="PANTHER" id="PTHR43308">
    <property type="entry name" value="OUTER MEMBRANE PROTEIN ALPHA-RELATED"/>
    <property type="match status" value="1"/>
</dbReference>
<feature type="domain" description="SLH" evidence="3">
    <location>
        <begin position="23"/>
        <end position="82"/>
    </location>
</feature>
<evidence type="ECO:0000313" key="5">
    <source>
        <dbReference type="Proteomes" id="UP001357223"/>
    </source>
</evidence>
<dbReference type="EMBL" id="CP137640">
    <property type="protein sequence ID" value="WVX84488.1"/>
    <property type="molecule type" value="Genomic_DNA"/>
</dbReference>
<dbReference type="InterPro" id="IPR001119">
    <property type="entry name" value="SLH_dom"/>
</dbReference>
<name>A0ABZ2CN85_9BACI</name>
<evidence type="ECO:0000259" key="3">
    <source>
        <dbReference type="PROSITE" id="PS51272"/>
    </source>
</evidence>